<protein>
    <submittedName>
        <fullName evidence="2">Uncharacterized protein</fullName>
    </submittedName>
</protein>
<gene>
    <name evidence="2" type="ORF">O181_055775</name>
</gene>
<dbReference type="EMBL" id="AVOT02025027">
    <property type="protein sequence ID" value="MBW0516060.1"/>
    <property type="molecule type" value="Genomic_DNA"/>
</dbReference>
<feature type="compositionally biased region" description="Polar residues" evidence="1">
    <location>
        <begin position="115"/>
        <end position="125"/>
    </location>
</feature>
<comment type="caution">
    <text evidence="2">The sequence shown here is derived from an EMBL/GenBank/DDBJ whole genome shotgun (WGS) entry which is preliminary data.</text>
</comment>
<name>A0A9Q3E4Y2_9BASI</name>
<evidence type="ECO:0000256" key="1">
    <source>
        <dbReference type="SAM" id="MobiDB-lite"/>
    </source>
</evidence>
<sequence>MGKDARRFKVKTAFEFCEFISDKNKYLPWFFQQNYRLTALYHDMSELMIHRKIIRQCGGDLENVVKSRTTEQFTAEDIINILEEETTPTRIGSSRVNAKPRLNTPGKDSVDKTPKGNSNKVNYKSSDAIRQCHIPQSTTHLANACLRKGKISEVNIEKEHDVEKDDVIGGNSDDK</sequence>
<evidence type="ECO:0000313" key="2">
    <source>
        <dbReference type="EMBL" id="MBW0516060.1"/>
    </source>
</evidence>
<dbReference type="AlphaFoldDB" id="A0A9Q3E4Y2"/>
<accession>A0A9Q3E4Y2</accession>
<evidence type="ECO:0000313" key="3">
    <source>
        <dbReference type="Proteomes" id="UP000765509"/>
    </source>
</evidence>
<dbReference type="Proteomes" id="UP000765509">
    <property type="component" value="Unassembled WGS sequence"/>
</dbReference>
<feature type="region of interest" description="Disordered" evidence="1">
    <location>
        <begin position="89"/>
        <end position="126"/>
    </location>
</feature>
<proteinExistence type="predicted"/>
<keyword evidence="3" id="KW-1185">Reference proteome</keyword>
<reference evidence="2" key="1">
    <citation type="submission" date="2021-03" db="EMBL/GenBank/DDBJ databases">
        <title>Draft genome sequence of rust myrtle Austropuccinia psidii MF-1, a brazilian biotype.</title>
        <authorList>
            <person name="Quecine M.C."/>
            <person name="Pachon D.M.R."/>
            <person name="Bonatelli M.L."/>
            <person name="Correr F.H."/>
            <person name="Franceschini L.M."/>
            <person name="Leite T.F."/>
            <person name="Margarido G.R.A."/>
            <person name="Almeida C.A."/>
            <person name="Ferrarezi J.A."/>
            <person name="Labate C.A."/>
        </authorList>
    </citation>
    <scope>NUCLEOTIDE SEQUENCE</scope>
    <source>
        <strain evidence="2">MF-1</strain>
    </source>
</reference>
<organism evidence="2 3">
    <name type="scientific">Austropuccinia psidii MF-1</name>
    <dbReference type="NCBI Taxonomy" id="1389203"/>
    <lineage>
        <taxon>Eukaryota</taxon>
        <taxon>Fungi</taxon>
        <taxon>Dikarya</taxon>
        <taxon>Basidiomycota</taxon>
        <taxon>Pucciniomycotina</taxon>
        <taxon>Pucciniomycetes</taxon>
        <taxon>Pucciniales</taxon>
        <taxon>Sphaerophragmiaceae</taxon>
        <taxon>Austropuccinia</taxon>
    </lineage>
</organism>